<evidence type="ECO:0000256" key="11">
    <source>
        <dbReference type="HAMAP-Rule" id="MF_00165"/>
    </source>
</evidence>
<evidence type="ECO:0000256" key="1">
    <source>
        <dbReference type="ARBA" id="ARBA00009776"/>
    </source>
</evidence>
<keyword evidence="8 11" id="KW-0067">ATP-binding</keyword>
<dbReference type="KEGG" id="cpri:FZC34_00365"/>
<evidence type="ECO:0000256" key="10">
    <source>
        <dbReference type="ARBA" id="ARBA00048743"/>
    </source>
</evidence>
<comment type="catalytic activity">
    <reaction evidence="10 11">
        <text>dTMP + ATP = dTDP + ADP</text>
        <dbReference type="Rhea" id="RHEA:13517"/>
        <dbReference type="ChEBI" id="CHEBI:30616"/>
        <dbReference type="ChEBI" id="CHEBI:58369"/>
        <dbReference type="ChEBI" id="CHEBI:63528"/>
        <dbReference type="ChEBI" id="CHEBI:456216"/>
        <dbReference type="EC" id="2.7.4.9"/>
    </reaction>
</comment>
<comment type="similarity">
    <text evidence="1 11">Belongs to the thymidylate kinase family.</text>
</comment>
<evidence type="ECO:0000313" key="14">
    <source>
        <dbReference type="Proteomes" id="UP000325004"/>
    </source>
</evidence>
<organism evidence="13 14">
    <name type="scientific">Candidatus Cytomitobacter primus</name>
    <dbReference type="NCBI Taxonomy" id="2066024"/>
    <lineage>
        <taxon>Bacteria</taxon>
        <taxon>Pseudomonadati</taxon>
        <taxon>Pseudomonadota</taxon>
        <taxon>Alphaproteobacteria</taxon>
        <taxon>Holosporales</taxon>
        <taxon>Holosporaceae</taxon>
        <taxon>Candidatus Cytomitobacter</taxon>
    </lineage>
</organism>
<dbReference type="SUPFAM" id="SSF52540">
    <property type="entry name" value="P-loop containing nucleoside triphosphate hydrolases"/>
    <property type="match status" value="1"/>
</dbReference>
<evidence type="ECO:0000256" key="6">
    <source>
        <dbReference type="ARBA" id="ARBA00022741"/>
    </source>
</evidence>
<dbReference type="NCBIfam" id="TIGR00041">
    <property type="entry name" value="DTMP_kinase"/>
    <property type="match status" value="1"/>
</dbReference>
<dbReference type="InterPro" id="IPR039430">
    <property type="entry name" value="Thymidylate_kin-like_dom"/>
</dbReference>
<dbReference type="PROSITE" id="PS01331">
    <property type="entry name" value="THYMIDYLATE_KINASE"/>
    <property type="match status" value="1"/>
</dbReference>
<dbReference type="InterPro" id="IPR018095">
    <property type="entry name" value="Thymidylate_kin_CS"/>
</dbReference>
<evidence type="ECO:0000256" key="5">
    <source>
        <dbReference type="ARBA" id="ARBA00022727"/>
    </source>
</evidence>
<evidence type="ECO:0000256" key="7">
    <source>
        <dbReference type="ARBA" id="ARBA00022777"/>
    </source>
</evidence>
<evidence type="ECO:0000256" key="3">
    <source>
        <dbReference type="ARBA" id="ARBA00017144"/>
    </source>
</evidence>
<protein>
    <recommendedName>
        <fullName evidence="3 11">Thymidylate kinase</fullName>
        <ecNumber evidence="2 11">2.7.4.9</ecNumber>
    </recommendedName>
    <alternativeName>
        <fullName evidence="9 11">dTMP kinase</fullName>
    </alternativeName>
</protein>
<keyword evidence="4 11" id="KW-0808">Transferase</keyword>
<dbReference type="RefSeq" id="WP_148971495.1">
    <property type="nucleotide sequence ID" value="NZ_CP043316.1"/>
</dbReference>
<evidence type="ECO:0000313" key="13">
    <source>
        <dbReference type="EMBL" id="QEK38379.1"/>
    </source>
</evidence>
<dbReference type="InterPro" id="IPR018094">
    <property type="entry name" value="Thymidylate_kinase"/>
</dbReference>
<gene>
    <name evidence="11 13" type="primary">tmk</name>
    <name evidence="13" type="ORF">FZC34_00365</name>
</gene>
<dbReference type="OrthoDB" id="9774907at2"/>
<feature type="domain" description="Thymidylate kinase-like" evidence="12">
    <location>
        <begin position="5"/>
        <end position="181"/>
    </location>
</feature>
<dbReference type="Proteomes" id="UP000325004">
    <property type="component" value="Chromosome"/>
</dbReference>
<evidence type="ECO:0000256" key="8">
    <source>
        <dbReference type="ARBA" id="ARBA00022840"/>
    </source>
</evidence>
<dbReference type="GO" id="GO:0004798">
    <property type="term" value="F:dTMP kinase activity"/>
    <property type="evidence" value="ECO:0007669"/>
    <property type="project" value="UniProtKB-UniRule"/>
</dbReference>
<dbReference type="PANTHER" id="PTHR10344:SF4">
    <property type="entry name" value="UMP-CMP KINASE 2, MITOCHONDRIAL"/>
    <property type="match status" value="1"/>
</dbReference>
<dbReference type="HAMAP" id="MF_00165">
    <property type="entry name" value="Thymidylate_kinase"/>
    <property type="match status" value="1"/>
</dbReference>
<dbReference type="EMBL" id="CP043316">
    <property type="protein sequence ID" value="QEK38379.1"/>
    <property type="molecule type" value="Genomic_DNA"/>
</dbReference>
<dbReference type="AlphaFoldDB" id="A0A5C0UF27"/>
<dbReference type="GO" id="GO:0006235">
    <property type="term" value="P:dTTP biosynthetic process"/>
    <property type="evidence" value="ECO:0007669"/>
    <property type="project" value="UniProtKB-UniRule"/>
</dbReference>
<evidence type="ECO:0000256" key="2">
    <source>
        <dbReference type="ARBA" id="ARBA00012980"/>
    </source>
</evidence>
<sequence>MFIVFEGIDGVGKSSHIRGVANFLLERGIQHICTSEFGNLPLGKSVRNLMMNYDMTGEEEILLINLIRSYHIRNVLIPSIQANHWILMDRFIESTWAYQHGGKQVPYNIVKKLTDSIKIPKPDLTILLDGDNHRSVAKDKFDKESKDFFNRVKAVYKDRFDQENWITYNTNIGYKAVQSMIREYLAENILCC</sequence>
<dbReference type="GO" id="GO:0006227">
    <property type="term" value="P:dUDP biosynthetic process"/>
    <property type="evidence" value="ECO:0007669"/>
    <property type="project" value="TreeGrafter"/>
</dbReference>
<dbReference type="PANTHER" id="PTHR10344">
    <property type="entry name" value="THYMIDYLATE KINASE"/>
    <property type="match status" value="1"/>
</dbReference>
<keyword evidence="6 11" id="KW-0547">Nucleotide-binding</keyword>
<feature type="binding site" evidence="11">
    <location>
        <begin position="7"/>
        <end position="14"/>
    </location>
    <ligand>
        <name>ATP</name>
        <dbReference type="ChEBI" id="CHEBI:30616"/>
    </ligand>
</feature>
<dbReference type="GO" id="GO:0005524">
    <property type="term" value="F:ATP binding"/>
    <property type="evidence" value="ECO:0007669"/>
    <property type="project" value="UniProtKB-UniRule"/>
</dbReference>
<evidence type="ECO:0000259" key="12">
    <source>
        <dbReference type="Pfam" id="PF02223"/>
    </source>
</evidence>
<dbReference type="CDD" id="cd01672">
    <property type="entry name" value="TMPK"/>
    <property type="match status" value="1"/>
</dbReference>
<keyword evidence="14" id="KW-1185">Reference proteome</keyword>
<evidence type="ECO:0000256" key="9">
    <source>
        <dbReference type="ARBA" id="ARBA00029962"/>
    </source>
</evidence>
<dbReference type="EC" id="2.7.4.9" evidence="2 11"/>
<keyword evidence="7 11" id="KW-0418">Kinase</keyword>
<dbReference type="InterPro" id="IPR027417">
    <property type="entry name" value="P-loop_NTPase"/>
</dbReference>
<dbReference type="GO" id="GO:0006233">
    <property type="term" value="P:dTDP biosynthetic process"/>
    <property type="evidence" value="ECO:0007669"/>
    <property type="project" value="InterPro"/>
</dbReference>
<dbReference type="Pfam" id="PF02223">
    <property type="entry name" value="Thymidylate_kin"/>
    <property type="match status" value="1"/>
</dbReference>
<dbReference type="Gene3D" id="3.40.50.300">
    <property type="entry name" value="P-loop containing nucleotide triphosphate hydrolases"/>
    <property type="match status" value="1"/>
</dbReference>
<proteinExistence type="inferred from homology"/>
<reference evidence="13 14" key="1">
    <citation type="submission" date="2019-08" db="EMBL/GenBank/DDBJ databases">
        <title>Highly reduced genomes of protist endosymbionts show evolutionary convergence.</title>
        <authorList>
            <person name="George E."/>
            <person name="Husnik F."/>
            <person name="Tashyreva D."/>
            <person name="Prokopchuk G."/>
            <person name="Horak A."/>
            <person name="Kwong W.K."/>
            <person name="Lukes J."/>
            <person name="Keeling P.J."/>
        </authorList>
    </citation>
    <scope>NUCLEOTIDE SEQUENCE [LARGE SCALE GENOMIC DNA]</scope>
    <source>
        <strain evidence="13">1604LC</strain>
    </source>
</reference>
<name>A0A5C0UF27_9PROT</name>
<dbReference type="GO" id="GO:0005829">
    <property type="term" value="C:cytosol"/>
    <property type="evidence" value="ECO:0007669"/>
    <property type="project" value="TreeGrafter"/>
</dbReference>
<comment type="function">
    <text evidence="11">Phosphorylation of dTMP to form dTDP in both de novo and salvage pathways of dTTP synthesis.</text>
</comment>
<evidence type="ECO:0000256" key="4">
    <source>
        <dbReference type="ARBA" id="ARBA00022679"/>
    </source>
</evidence>
<accession>A0A5C0UF27</accession>
<keyword evidence="5 11" id="KW-0545">Nucleotide biosynthesis</keyword>